<evidence type="ECO:0000313" key="2">
    <source>
        <dbReference type="EMBL" id="UOB18958.1"/>
    </source>
</evidence>
<dbReference type="InterPro" id="IPR036873">
    <property type="entry name" value="Rhodanese-like_dom_sf"/>
</dbReference>
<evidence type="ECO:0000259" key="1">
    <source>
        <dbReference type="PROSITE" id="PS50206"/>
    </source>
</evidence>
<dbReference type="RefSeq" id="WP_255845575.1">
    <property type="nucleotide sequence ID" value="NZ_CP094358.1"/>
</dbReference>
<gene>
    <name evidence="2" type="ORF">MQE35_06595</name>
</gene>
<evidence type="ECO:0000313" key="3">
    <source>
        <dbReference type="Proteomes" id="UP000831290"/>
    </source>
</evidence>
<protein>
    <submittedName>
        <fullName evidence="2">Rhodanese-like domain-containing protein</fullName>
    </submittedName>
</protein>
<sequence>MINAQENTPLKKSRVDYKGFTEITNEVNIYRQNRLISFDDFLKIKDENNTLILDTRSKEAYEKKHIKGAIHLNFSDFTEKKLAQVIPSKNTRILIYCNNNIDNDEVNFPGKIITMALNIPTFINLYGYGYRNIYELSDLLPESYIALEFEGTSIKQ</sequence>
<dbReference type="Proteomes" id="UP000831290">
    <property type="component" value="Chromosome"/>
</dbReference>
<dbReference type="PROSITE" id="PS50206">
    <property type="entry name" value="RHODANESE_3"/>
    <property type="match status" value="1"/>
</dbReference>
<name>A0A9E6ZWA9_9FLAO</name>
<keyword evidence="3" id="KW-1185">Reference proteome</keyword>
<accession>A0A9E6ZWA9</accession>
<dbReference type="CDD" id="cd00158">
    <property type="entry name" value="RHOD"/>
    <property type="match status" value="1"/>
</dbReference>
<dbReference type="Gene3D" id="3.40.250.10">
    <property type="entry name" value="Rhodanese-like domain"/>
    <property type="match status" value="1"/>
</dbReference>
<dbReference type="SUPFAM" id="SSF52821">
    <property type="entry name" value="Rhodanese/Cell cycle control phosphatase"/>
    <property type="match status" value="1"/>
</dbReference>
<dbReference type="AlphaFoldDB" id="A0A9E6ZWA9"/>
<dbReference type="InterPro" id="IPR001763">
    <property type="entry name" value="Rhodanese-like_dom"/>
</dbReference>
<organism evidence="2 3">
    <name type="scientific">Abyssalbus ytuae</name>
    <dbReference type="NCBI Taxonomy" id="2926907"/>
    <lineage>
        <taxon>Bacteria</taxon>
        <taxon>Pseudomonadati</taxon>
        <taxon>Bacteroidota</taxon>
        <taxon>Flavobacteriia</taxon>
        <taxon>Flavobacteriales</taxon>
        <taxon>Flavobacteriaceae</taxon>
        <taxon>Abyssalbus</taxon>
    </lineage>
</organism>
<feature type="domain" description="Rhodanese" evidence="1">
    <location>
        <begin position="46"/>
        <end position="98"/>
    </location>
</feature>
<dbReference type="EMBL" id="CP094358">
    <property type="protein sequence ID" value="UOB18958.1"/>
    <property type="molecule type" value="Genomic_DNA"/>
</dbReference>
<proteinExistence type="predicted"/>
<dbReference type="KEGG" id="fbm:MQE35_06595"/>
<dbReference type="Pfam" id="PF00581">
    <property type="entry name" value="Rhodanese"/>
    <property type="match status" value="1"/>
</dbReference>
<reference evidence="2" key="1">
    <citation type="submission" date="2022-03" db="EMBL/GenBank/DDBJ databases">
        <title>Description of Abyssus ytuae gen. nov., sp. nov., a novel member of the family Flavobacteriaceae isolated from the sediment of Mariana Trench.</title>
        <authorList>
            <person name="Zhang J."/>
            <person name="Xu X."/>
        </authorList>
    </citation>
    <scope>NUCLEOTIDE SEQUENCE</scope>
    <source>
        <strain evidence="2">MT3330</strain>
    </source>
</reference>